<keyword evidence="2" id="KW-1185">Reference proteome</keyword>
<evidence type="ECO:0000313" key="2">
    <source>
        <dbReference type="Proteomes" id="UP000248745"/>
    </source>
</evidence>
<proteinExistence type="predicted"/>
<dbReference type="RefSeq" id="WP_110999957.1">
    <property type="nucleotide sequence ID" value="NZ_QKTW01000022.1"/>
</dbReference>
<sequence length="133" mass="15456">MKRKITKRELKAIRKAIEEIPGRYDTGDTLQVAIALPHACDEETLQYAHQLIFALRKVNCNATISFILTYPRDLTYDKPYEVLPYIPVASPCIRVYAQQNIIGSNRLQKTRDKLKNWWYTLWLRTAVTEKSAA</sequence>
<dbReference type="Proteomes" id="UP000248745">
    <property type="component" value="Unassembled WGS sequence"/>
</dbReference>
<organism evidence="1 2">
    <name type="scientific">Taibaiella soli</name>
    <dbReference type="NCBI Taxonomy" id="1649169"/>
    <lineage>
        <taxon>Bacteria</taxon>
        <taxon>Pseudomonadati</taxon>
        <taxon>Bacteroidota</taxon>
        <taxon>Chitinophagia</taxon>
        <taxon>Chitinophagales</taxon>
        <taxon>Chitinophagaceae</taxon>
        <taxon>Taibaiella</taxon>
    </lineage>
</organism>
<protein>
    <submittedName>
        <fullName evidence="1">Uncharacterized protein</fullName>
    </submittedName>
</protein>
<gene>
    <name evidence="1" type="ORF">DN068_16035</name>
</gene>
<reference evidence="1 2" key="1">
    <citation type="submission" date="2018-06" db="EMBL/GenBank/DDBJ databases">
        <title>Mucibacter soli gen. nov., sp. nov., a new member of the family Chitinophagaceae producing mucin.</title>
        <authorList>
            <person name="Kim M.-K."/>
            <person name="Park S."/>
            <person name="Kim T.-S."/>
            <person name="Joung Y."/>
            <person name="Han J.-H."/>
            <person name="Kim S.B."/>
        </authorList>
    </citation>
    <scope>NUCLEOTIDE SEQUENCE [LARGE SCALE GENOMIC DNA]</scope>
    <source>
        <strain evidence="1 2">R1-15</strain>
    </source>
</reference>
<comment type="caution">
    <text evidence="1">The sequence shown here is derived from an EMBL/GenBank/DDBJ whole genome shotgun (WGS) entry which is preliminary data.</text>
</comment>
<evidence type="ECO:0000313" key="1">
    <source>
        <dbReference type="EMBL" id="PZF71583.1"/>
    </source>
</evidence>
<name>A0A2W2BUT6_9BACT</name>
<accession>A0A2W2BUT6</accession>
<dbReference type="AlphaFoldDB" id="A0A2W2BUT6"/>
<dbReference type="EMBL" id="QKTW01000022">
    <property type="protein sequence ID" value="PZF71583.1"/>
    <property type="molecule type" value="Genomic_DNA"/>
</dbReference>